<keyword evidence="9" id="KW-1185">Reference proteome</keyword>
<feature type="transmembrane region" description="Helical" evidence="6">
    <location>
        <begin position="61"/>
        <end position="86"/>
    </location>
</feature>
<dbReference type="InterPro" id="IPR020846">
    <property type="entry name" value="MFS_dom"/>
</dbReference>
<feature type="transmembrane region" description="Helical" evidence="6">
    <location>
        <begin position="328"/>
        <end position="350"/>
    </location>
</feature>
<dbReference type="Gene3D" id="1.20.1720.10">
    <property type="entry name" value="Multidrug resistance protein D"/>
    <property type="match status" value="1"/>
</dbReference>
<feature type="transmembrane region" description="Helical" evidence="6">
    <location>
        <begin position="391"/>
        <end position="410"/>
    </location>
</feature>
<dbReference type="FunFam" id="1.20.1250.20:FF:000504">
    <property type="entry name" value="Similar to MFS multidrug transporter"/>
    <property type="match status" value="1"/>
</dbReference>
<evidence type="ECO:0000256" key="5">
    <source>
        <dbReference type="SAM" id="MobiDB-lite"/>
    </source>
</evidence>
<dbReference type="AlphaFoldDB" id="A0A9P8CFQ8"/>
<dbReference type="PANTHER" id="PTHR23501">
    <property type="entry name" value="MAJOR FACILITATOR SUPERFAMILY"/>
    <property type="match status" value="1"/>
</dbReference>
<protein>
    <submittedName>
        <fullName evidence="8">MFS multidrug transporter-like protein</fullName>
    </submittedName>
</protein>
<dbReference type="Gene3D" id="1.20.1250.20">
    <property type="entry name" value="MFS general substrate transporter like domains"/>
    <property type="match status" value="1"/>
</dbReference>
<comment type="subcellular location">
    <subcellularLocation>
        <location evidence="1">Membrane</location>
        <topology evidence="1">Multi-pass membrane protein</topology>
    </subcellularLocation>
</comment>
<evidence type="ECO:0000256" key="3">
    <source>
        <dbReference type="ARBA" id="ARBA00022989"/>
    </source>
</evidence>
<dbReference type="PANTHER" id="PTHR23501:SF59">
    <property type="entry name" value="MAJOR FACILITATOR SUPERFAMILY (MFS) PROFILE DOMAIN-CONTAINING PROTEIN-RELATED"/>
    <property type="match status" value="1"/>
</dbReference>
<dbReference type="PRINTS" id="PR01036">
    <property type="entry name" value="TCRTETB"/>
</dbReference>
<dbReference type="FunFam" id="1.20.1720.10:FF:000018">
    <property type="entry name" value="Putative MFS multidrug transporter"/>
    <property type="match status" value="1"/>
</dbReference>
<evidence type="ECO:0000256" key="4">
    <source>
        <dbReference type="ARBA" id="ARBA00023136"/>
    </source>
</evidence>
<dbReference type="PROSITE" id="PS50850">
    <property type="entry name" value="MFS"/>
    <property type="match status" value="1"/>
</dbReference>
<dbReference type="EMBL" id="MU253865">
    <property type="protein sequence ID" value="KAG9245097.1"/>
    <property type="molecule type" value="Genomic_DNA"/>
</dbReference>
<dbReference type="InterPro" id="IPR011701">
    <property type="entry name" value="MFS"/>
</dbReference>
<dbReference type="Pfam" id="PF07690">
    <property type="entry name" value="MFS_1"/>
    <property type="match status" value="1"/>
</dbReference>
<reference evidence="8" key="1">
    <citation type="journal article" date="2021" name="IMA Fungus">
        <title>Genomic characterization of three marine fungi, including Emericellopsis atlantica sp. nov. with signatures of a generalist lifestyle and marine biomass degradation.</title>
        <authorList>
            <person name="Hagestad O.C."/>
            <person name="Hou L."/>
            <person name="Andersen J.H."/>
            <person name="Hansen E.H."/>
            <person name="Altermark B."/>
            <person name="Li C."/>
            <person name="Kuhnert E."/>
            <person name="Cox R.J."/>
            <person name="Crous P.W."/>
            <person name="Spatafora J.W."/>
            <person name="Lail K."/>
            <person name="Amirebrahimi M."/>
            <person name="Lipzen A."/>
            <person name="Pangilinan J."/>
            <person name="Andreopoulos W."/>
            <person name="Hayes R.D."/>
            <person name="Ng V."/>
            <person name="Grigoriev I.V."/>
            <person name="Jackson S.A."/>
            <person name="Sutton T.D.S."/>
            <person name="Dobson A.D.W."/>
            <person name="Rama T."/>
        </authorList>
    </citation>
    <scope>NUCLEOTIDE SEQUENCE</scope>
    <source>
        <strain evidence="8">TRa3180A</strain>
    </source>
</reference>
<feature type="transmembrane region" description="Helical" evidence="6">
    <location>
        <begin position="219"/>
        <end position="239"/>
    </location>
</feature>
<dbReference type="InterPro" id="IPR036259">
    <property type="entry name" value="MFS_trans_sf"/>
</dbReference>
<sequence>MLSFLDRSTTNHDRAHEQGQHTHSRSFDTLKSTNSDISYNSIQQEKAAASNGAAPKRGWRFYGTFACLALLNFICAIDATILSVALPTISSSLQGTTAIEAFWCGTGFLLTSTVFQPTWASFSHIFGRKLVLLTALFTFTLGTVICSTANKIALLLVGRCVQGVGGGGLVALTYVIVADMVPLRERGKWFSIISLQWAIGSVMGPVIGGAFAEKTNWRWIFWLNIPFCAVAFIGIPICLRLNQKGGSIWTKLRAFDWYGSIIFIGATTSFLIPLTWGGIMYAWSAWRTLTPLLVGVGGLIGFILYSVYFSTEPLIRRSLFNSSTAIQAYLGTMVHGMIVWSLLFYMPIYFEGAKEFTPTMSGIAIFPFTLTTAPAAVIVGLVITKTGRFRPSLWAGWFLATLGMGLLILLKDSTSTVAWVFISLVSGSGNGILFSAQGFAAQASVSNADLPFAGAMYSFFRSFGQTLGVAIAGVMFQNTFRKKVLRTAYAENADLYSKNAAAMVQIVRAWPDDGALGVEKAVMKGVYVESLQMVWVIMCALGGVAFLTSLCFTKEISLERELETEQGFIGDERKSKSRRVTFDEEQHTPLQKLERDLETEQCSAFGAPSGKRISFVEEELPSHKLLNGRNERR</sequence>
<evidence type="ECO:0000313" key="9">
    <source>
        <dbReference type="Proteomes" id="UP000887226"/>
    </source>
</evidence>
<feature type="transmembrane region" description="Helical" evidence="6">
    <location>
        <begin position="289"/>
        <end position="308"/>
    </location>
</feature>
<evidence type="ECO:0000256" key="2">
    <source>
        <dbReference type="ARBA" id="ARBA00022692"/>
    </source>
</evidence>
<feature type="transmembrane region" description="Helical" evidence="6">
    <location>
        <begin position="189"/>
        <end position="207"/>
    </location>
</feature>
<dbReference type="GO" id="GO:0022857">
    <property type="term" value="F:transmembrane transporter activity"/>
    <property type="evidence" value="ECO:0007669"/>
    <property type="project" value="InterPro"/>
</dbReference>
<dbReference type="GO" id="GO:0005886">
    <property type="term" value="C:plasma membrane"/>
    <property type="evidence" value="ECO:0007669"/>
    <property type="project" value="TreeGrafter"/>
</dbReference>
<name>A0A9P8CFQ8_9HELO</name>
<dbReference type="SUPFAM" id="SSF103473">
    <property type="entry name" value="MFS general substrate transporter"/>
    <property type="match status" value="2"/>
</dbReference>
<feature type="transmembrane region" description="Helical" evidence="6">
    <location>
        <begin position="156"/>
        <end position="177"/>
    </location>
</feature>
<feature type="transmembrane region" description="Helical" evidence="6">
    <location>
        <begin position="416"/>
        <end position="440"/>
    </location>
</feature>
<feature type="transmembrane region" description="Helical" evidence="6">
    <location>
        <begin position="130"/>
        <end position="150"/>
    </location>
</feature>
<feature type="compositionally biased region" description="Basic and acidic residues" evidence="5">
    <location>
        <begin position="9"/>
        <end position="28"/>
    </location>
</feature>
<organism evidence="8 9">
    <name type="scientific">Calycina marina</name>
    <dbReference type="NCBI Taxonomy" id="1763456"/>
    <lineage>
        <taxon>Eukaryota</taxon>
        <taxon>Fungi</taxon>
        <taxon>Dikarya</taxon>
        <taxon>Ascomycota</taxon>
        <taxon>Pezizomycotina</taxon>
        <taxon>Leotiomycetes</taxon>
        <taxon>Helotiales</taxon>
        <taxon>Pezizellaceae</taxon>
        <taxon>Calycina</taxon>
    </lineage>
</organism>
<evidence type="ECO:0000313" key="8">
    <source>
        <dbReference type="EMBL" id="KAG9245097.1"/>
    </source>
</evidence>
<feature type="transmembrane region" description="Helical" evidence="6">
    <location>
        <begin position="260"/>
        <end position="283"/>
    </location>
</feature>
<feature type="transmembrane region" description="Helical" evidence="6">
    <location>
        <begin position="533"/>
        <end position="552"/>
    </location>
</feature>
<dbReference type="Proteomes" id="UP000887226">
    <property type="component" value="Unassembled WGS sequence"/>
</dbReference>
<dbReference type="OrthoDB" id="4139357at2759"/>
<evidence type="ECO:0000259" key="7">
    <source>
        <dbReference type="PROSITE" id="PS50850"/>
    </source>
</evidence>
<comment type="caution">
    <text evidence="8">The sequence shown here is derived from an EMBL/GenBank/DDBJ whole genome shotgun (WGS) entry which is preliminary data.</text>
</comment>
<accession>A0A9P8CFQ8</accession>
<proteinExistence type="predicted"/>
<keyword evidence="4 6" id="KW-0472">Membrane</keyword>
<feature type="transmembrane region" description="Helical" evidence="6">
    <location>
        <begin position="452"/>
        <end position="476"/>
    </location>
</feature>
<evidence type="ECO:0000256" key="1">
    <source>
        <dbReference type="ARBA" id="ARBA00004141"/>
    </source>
</evidence>
<evidence type="ECO:0000256" key="6">
    <source>
        <dbReference type="SAM" id="Phobius"/>
    </source>
</evidence>
<feature type="transmembrane region" description="Helical" evidence="6">
    <location>
        <begin position="98"/>
        <end position="118"/>
    </location>
</feature>
<feature type="region of interest" description="Disordered" evidence="5">
    <location>
        <begin position="1"/>
        <end position="29"/>
    </location>
</feature>
<gene>
    <name evidence="8" type="ORF">BJ878DRAFT_419938</name>
</gene>
<keyword evidence="2 6" id="KW-0812">Transmembrane</keyword>
<feature type="domain" description="Major facilitator superfamily (MFS) profile" evidence="7">
    <location>
        <begin position="64"/>
        <end position="557"/>
    </location>
</feature>
<keyword evidence="3 6" id="KW-1133">Transmembrane helix</keyword>
<feature type="transmembrane region" description="Helical" evidence="6">
    <location>
        <begin position="362"/>
        <end position="384"/>
    </location>
</feature>